<feature type="compositionally biased region" description="Low complexity" evidence="1">
    <location>
        <begin position="359"/>
        <end position="383"/>
    </location>
</feature>
<dbReference type="PANTHER" id="PTHR30441:SF8">
    <property type="entry name" value="DUF748 DOMAIN-CONTAINING PROTEIN"/>
    <property type="match status" value="1"/>
</dbReference>
<accession>A0ABU1PBH7</accession>
<name>A0ABU1PBH7_9BURK</name>
<organism evidence="2 3">
    <name type="scientific">Herbaspirillum frisingense</name>
    <dbReference type="NCBI Taxonomy" id="92645"/>
    <lineage>
        <taxon>Bacteria</taxon>
        <taxon>Pseudomonadati</taxon>
        <taxon>Pseudomonadota</taxon>
        <taxon>Betaproteobacteria</taxon>
        <taxon>Burkholderiales</taxon>
        <taxon>Oxalobacteraceae</taxon>
        <taxon>Herbaspirillum</taxon>
    </lineage>
</organism>
<dbReference type="InterPro" id="IPR052894">
    <property type="entry name" value="AsmA-related"/>
</dbReference>
<dbReference type="PANTHER" id="PTHR30441">
    <property type="entry name" value="DUF748 DOMAIN-CONTAINING PROTEIN"/>
    <property type="match status" value="1"/>
</dbReference>
<sequence>MTKPGTASFSQHPAWQRLRRPLRWLAWILVVLLVLAALSWAALPALVRKIAIDQTQAQIGRKLSIGEISFNPFRLALRASDITLFEADGKSAFFSAQSLLVDASSASLLRMAPVLDEIKLTTPQLHVIRLDANGSGHYNFSDILDRLAAQPKSEGQARFSLANVQLQDGAIRFEDKVSGKTIDIAALQLGLPFISNLPGNIDSFVQPQLAATINGTPLHLKGRSKPFTSSQESAFAIDIDQLDLVSYLPFVPAELPLAVQSAKLTTRLDLGFSRKEDKPTVTLAGDIRIDDISLQDKAKAPLLKAKSLAVQLGQFDLLAASGEISQVSLEQPQVWVDMNARGEINWLRALGSGTSNSKAPAKPGTTPAQAGTPAPATPAVPATPAAPAPAAPIVLQQLKVNGGDIRWRDQANASPAQDIKLSKLEINATGLSTAVDAKPAQLNLSVTENGHGTLAFDGQVQPLKAQVGGKLKLERIDLAAYRNYLARSPVTDIAGKLSGNTTLQLRDGHIKLDDTSVDLADLRLTPPGKGAQPISLQSLSLQAKNLSDTLDQPIPFKLQARFDKAGSAELSGQAAPRLKQLDLDLDVKDLPIAPFQHYFTNVLNVTLSTGLVSAKGKLTVTPPLENQKLALDYKGEAAVTNLRMQDKVTSTDFLRWRTLAVSGIQARLGARTQVALEKITLSNFYARAILSDKGRLNLQDIVVADAQEQGSITDDSKKDSKDAKPGNAGNTGSSRKTTSTAPVTTPAASADAPIVRIGQVVLEGGNINYTDNFVKPNYTANMTGLAGTIGQISSEKPQPAPVNISGKIDNDAPLQISGSLNPLFKPMYLDLKASANGVQLPRLTPYSAKYAGYPITKGKLSMDVQYKIENDKLVAQNDLRIEQLTFGERVDSPDATKLPVMLAVSLLKDRDGNINLNLPISGSLSDPEFSVGGIIVRVFVNLIVKAVTSPFALIGSMFRADEHIGELRYIEFAPGSSEVTDEVRKKLDALGYVLHERPGIKLDITGRVDPQVDDQGLRQEALERKMRGLKRADLIAREGQPSGPVRISPAERGKYLERVYKDSKFDKPRNMIGLSKSLPPEEMEKMILEHTEVTQDDLRNLAQRRADQVRNYLQEQSVIDPARIFLIAPRLDGTGIPAKEPKARVELTIQ</sequence>
<evidence type="ECO:0000313" key="2">
    <source>
        <dbReference type="EMBL" id="MDR6583286.1"/>
    </source>
</evidence>
<dbReference type="EMBL" id="JAVDSJ010000002">
    <property type="protein sequence ID" value="MDR6583286.1"/>
    <property type="molecule type" value="Genomic_DNA"/>
</dbReference>
<proteinExistence type="predicted"/>
<gene>
    <name evidence="2" type="ORF">J2W50_001484</name>
</gene>
<dbReference type="RefSeq" id="WP_102662247.1">
    <property type="nucleotide sequence ID" value="NZ_JAVDSJ010000002.1"/>
</dbReference>
<dbReference type="InterPro" id="IPR008023">
    <property type="entry name" value="DUF748"/>
</dbReference>
<evidence type="ECO:0000256" key="1">
    <source>
        <dbReference type="SAM" id="MobiDB-lite"/>
    </source>
</evidence>
<feature type="compositionally biased region" description="Basic and acidic residues" evidence="1">
    <location>
        <begin position="714"/>
        <end position="724"/>
    </location>
</feature>
<feature type="compositionally biased region" description="Low complexity" evidence="1">
    <location>
        <begin position="737"/>
        <end position="747"/>
    </location>
</feature>
<dbReference type="Gene3D" id="3.30.1330.60">
    <property type="entry name" value="OmpA-like domain"/>
    <property type="match status" value="1"/>
</dbReference>
<dbReference type="InterPro" id="IPR036737">
    <property type="entry name" value="OmpA-like_sf"/>
</dbReference>
<protein>
    <submittedName>
        <fullName evidence="2">Outer membrane protein OmpA-like peptidoglycan-associated protein</fullName>
    </submittedName>
</protein>
<feature type="region of interest" description="Disordered" evidence="1">
    <location>
        <begin position="351"/>
        <end position="385"/>
    </location>
</feature>
<reference evidence="2 3" key="1">
    <citation type="submission" date="2023-07" db="EMBL/GenBank/DDBJ databases">
        <title>Sorghum-associated microbial communities from plants grown in Nebraska, USA.</title>
        <authorList>
            <person name="Schachtman D."/>
        </authorList>
    </citation>
    <scope>NUCLEOTIDE SEQUENCE [LARGE SCALE GENOMIC DNA]</scope>
    <source>
        <strain evidence="2 3">596</strain>
    </source>
</reference>
<evidence type="ECO:0000313" key="3">
    <source>
        <dbReference type="Proteomes" id="UP001260715"/>
    </source>
</evidence>
<feature type="region of interest" description="Disordered" evidence="1">
    <location>
        <begin position="708"/>
        <end position="747"/>
    </location>
</feature>
<comment type="caution">
    <text evidence="2">The sequence shown here is derived from an EMBL/GenBank/DDBJ whole genome shotgun (WGS) entry which is preliminary data.</text>
</comment>
<keyword evidence="3" id="KW-1185">Reference proteome</keyword>
<dbReference type="Proteomes" id="UP001260715">
    <property type="component" value="Unassembled WGS sequence"/>
</dbReference>
<dbReference type="Pfam" id="PF05359">
    <property type="entry name" value="DUF748"/>
    <property type="match status" value="2"/>
</dbReference>